<dbReference type="STRING" id="281362.AT959_12935"/>
<dbReference type="PANTHER" id="PTHR36926">
    <property type="entry name" value="COLICIN V PRODUCTION PROTEIN"/>
    <property type="match status" value="1"/>
</dbReference>
<name>A0A133XH35_9RHOO</name>
<evidence type="ECO:0000256" key="5">
    <source>
        <dbReference type="SAM" id="Phobius"/>
    </source>
</evidence>
<evidence type="ECO:0000256" key="3">
    <source>
        <dbReference type="ARBA" id="ARBA00022989"/>
    </source>
</evidence>
<reference evidence="6 7" key="1">
    <citation type="submission" date="2015-12" db="EMBL/GenBank/DDBJ databases">
        <title>Nitrous oxide reduction kinetics distinguish bacteria harboring typical versus atypical NosZ.</title>
        <authorList>
            <person name="Yoon S."/>
            <person name="Nissen S."/>
            <person name="Park D."/>
            <person name="Sanford R.A."/>
            <person name="Loeffler F.E."/>
        </authorList>
    </citation>
    <scope>NUCLEOTIDE SEQUENCE [LARGE SCALE GENOMIC DNA]</scope>
    <source>
        <strain evidence="6 7">ATCC BAA-841</strain>
    </source>
</reference>
<evidence type="ECO:0000256" key="4">
    <source>
        <dbReference type="ARBA" id="ARBA00023136"/>
    </source>
</evidence>
<keyword evidence="7" id="KW-1185">Reference proteome</keyword>
<organism evidence="6 7">
    <name type="scientific">Dechloromonas denitrificans</name>
    <dbReference type="NCBI Taxonomy" id="281362"/>
    <lineage>
        <taxon>Bacteria</taxon>
        <taxon>Pseudomonadati</taxon>
        <taxon>Pseudomonadota</taxon>
        <taxon>Betaproteobacteria</taxon>
        <taxon>Rhodocyclales</taxon>
        <taxon>Azonexaceae</taxon>
        <taxon>Dechloromonas</taxon>
    </lineage>
</organism>
<evidence type="ECO:0000256" key="2">
    <source>
        <dbReference type="ARBA" id="ARBA00022692"/>
    </source>
</evidence>
<evidence type="ECO:0000313" key="6">
    <source>
        <dbReference type="EMBL" id="KXB30257.1"/>
    </source>
</evidence>
<dbReference type="GO" id="GO:0016020">
    <property type="term" value="C:membrane"/>
    <property type="evidence" value="ECO:0007669"/>
    <property type="project" value="UniProtKB-SubCell"/>
</dbReference>
<sequence length="163" mass="17370">MTWFDYVVIGIVGLSLLFGLWRGVVGEIIALIAWVLAVFAALEFGGQVGQAVFGGIADPAMRMLAGCVLIFVGVLVAMSLVRMAVRSMVKALGLSVSDRLLGMVFGLLRGVLVTMVLVGLGGMTAAPKQAWWRDATLAPPLETAVLAVKPWLPDDLAKRIRFS</sequence>
<feature type="transmembrane region" description="Helical" evidence="5">
    <location>
        <begin position="63"/>
        <end position="85"/>
    </location>
</feature>
<accession>A0A133XH35</accession>
<dbReference type="GO" id="GO:0009403">
    <property type="term" value="P:toxin biosynthetic process"/>
    <property type="evidence" value="ECO:0007669"/>
    <property type="project" value="InterPro"/>
</dbReference>
<dbReference type="Pfam" id="PF02674">
    <property type="entry name" value="Colicin_V"/>
    <property type="match status" value="1"/>
</dbReference>
<feature type="transmembrane region" description="Helical" evidence="5">
    <location>
        <begin position="106"/>
        <end position="126"/>
    </location>
</feature>
<evidence type="ECO:0000256" key="1">
    <source>
        <dbReference type="ARBA" id="ARBA00004141"/>
    </source>
</evidence>
<comment type="caution">
    <text evidence="6">The sequence shown here is derived from an EMBL/GenBank/DDBJ whole genome shotgun (WGS) entry which is preliminary data.</text>
</comment>
<dbReference type="InterPro" id="IPR052719">
    <property type="entry name" value="CvpA-like"/>
</dbReference>
<keyword evidence="3 5" id="KW-1133">Transmembrane helix</keyword>
<feature type="transmembrane region" description="Helical" evidence="5">
    <location>
        <begin position="31"/>
        <end position="57"/>
    </location>
</feature>
<protein>
    <submittedName>
        <fullName evidence="6">Colicin V production protein</fullName>
    </submittedName>
</protein>
<dbReference type="EMBL" id="LODL01000021">
    <property type="protein sequence ID" value="KXB30257.1"/>
    <property type="molecule type" value="Genomic_DNA"/>
</dbReference>
<dbReference type="PANTHER" id="PTHR36926:SF1">
    <property type="entry name" value="COLICIN V PRODUCTION PROTEIN"/>
    <property type="match status" value="1"/>
</dbReference>
<keyword evidence="2 5" id="KW-0812">Transmembrane</keyword>
<comment type="subcellular location">
    <subcellularLocation>
        <location evidence="1">Membrane</location>
        <topology evidence="1">Multi-pass membrane protein</topology>
    </subcellularLocation>
</comment>
<dbReference type="InterPro" id="IPR003825">
    <property type="entry name" value="Colicin-V_CvpA"/>
</dbReference>
<keyword evidence="4 5" id="KW-0472">Membrane</keyword>
<proteinExistence type="predicted"/>
<gene>
    <name evidence="6" type="ORF">AT959_12935</name>
</gene>
<dbReference type="Proteomes" id="UP000070186">
    <property type="component" value="Unassembled WGS sequence"/>
</dbReference>
<evidence type="ECO:0000313" key="7">
    <source>
        <dbReference type="Proteomes" id="UP000070186"/>
    </source>
</evidence>
<dbReference type="AlphaFoldDB" id="A0A133XH35"/>